<organism evidence="1 2">
    <name type="scientific">Larinioides sclopetarius</name>
    <dbReference type="NCBI Taxonomy" id="280406"/>
    <lineage>
        <taxon>Eukaryota</taxon>
        <taxon>Metazoa</taxon>
        <taxon>Ecdysozoa</taxon>
        <taxon>Arthropoda</taxon>
        <taxon>Chelicerata</taxon>
        <taxon>Arachnida</taxon>
        <taxon>Araneae</taxon>
        <taxon>Araneomorphae</taxon>
        <taxon>Entelegynae</taxon>
        <taxon>Araneoidea</taxon>
        <taxon>Araneidae</taxon>
        <taxon>Larinioides</taxon>
    </lineage>
</organism>
<evidence type="ECO:0000313" key="1">
    <source>
        <dbReference type="EMBL" id="CAL1262022.1"/>
    </source>
</evidence>
<reference evidence="1 2" key="1">
    <citation type="submission" date="2024-04" db="EMBL/GenBank/DDBJ databases">
        <authorList>
            <person name="Rising A."/>
            <person name="Reimegard J."/>
            <person name="Sonavane S."/>
            <person name="Akerstrom W."/>
            <person name="Nylinder S."/>
            <person name="Hedman E."/>
            <person name="Kallberg Y."/>
        </authorList>
    </citation>
    <scope>NUCLEOTIDE SEQUENCE [LARGE SCALE GENOMIC DNA]</scope>
</reference>
<proteinExistence type="predicted"/>
<dbReference type="AlphaFoldDB" id="A0AAV1YST5"/>
<protein>
    <submittedName>
        <fullName evidence="1">Uncharacterized protein</fullName>
    </submittedName>
</protein>
<accession>A0AAV1YST5</accession>
<name>A0AAV1YST5_9ARAC</name>
<sequence length="44" mass="4968">MSKFVFLSRSKVQLRNLLIEGVVRYPIILCTGTSHSLLCGINLF</sequence>
<keyword evidence="2" id="KW-1185">Reference proteome</keyword>
<comment type="caution">
    <text evidence="1">The sequence shown here is derived from an EMBL/GenBank/DDBJ whole genome shotgun (WGS) entry which is preliminary data.</text>
</comment>
<dbReference type="Proteomes" id="UP001497382">
    <property type="component" value="Unassembled WGS sequence"/>
</dbReference>
<gene>
    <name evidence="1" type="ORF">LARSCL_LOCUS739</name>
</gene>
<evidence type="ECO:0000313" key="2">
    <source>
        <dbReference type="Proteomes" id="UP001497382"/>
    </source>
</evidence>
<dbReference type="EMBL" id="CAXIEN010000004">
    <property type="protein sequence ID" value="CAL1262022.1"/>
    <property type="molecule type" value="Genomic_DNA"/>
</dbReference>